<dbReference type="Pfam" id="PF00561">
    <property type="entry name" value="Abhydrolase_1"/>
    <property type="match status" value="1"/>
</dbReference>
<dbReference type="InterPro" id="IPR000073">
    <property type="entry name" value="AB_hydrolase_1"/>
</dbReference>
<gene>
    <name evidence="2" type="ORF">UT63_C0056G0013</name>
</gene>
<protein>
    <submittedName>
        <fullName evidence="2">Hydrolase or acyltransferase of alpha/beta superfamily</fullName>
    </submittedName>
</protein>
<proteinExistence type="predicted"/>
<feature type="domain" description="AB hydrolase-1" evidence="1">
    <location>
        <begin position="26"/>
        <end position="259"/>
    </location>
</feature>
<dbReference type="Gene3D" id="3.40.50.1820">
    <property type="entry name" value="alpha/beta hydrolase"/>
    <property type="match status" value="1"/>
</dbReference>
<dbReference type="PANTHER" id="PTHR43798">
    <property type="entry name" value="MONOACYLGLYCEROL LIPASE"/>
    <property type="match status" value="1"/>
</dbReference>
<organism evidence="2 3">
    <name type="scientific">Candidatus Gottesmanbacteria bacterium GW2011_GWC2_39_8</name>
    <dbReference type="NCBI Taxonomy" id="1618450"/>
    <lineage>
        <taxon>Bacteria</taxon>
        <taxon>Candidatus Gottesmaniibacteriota</taxon>
    </lineage>
</organism>
<dbReference type="SUPFAM" id="SSF53474">
    <property type="entry name" value="alpha/beta-Hydrolases"/>
    <property type="match status" value="1"/>
</dbReference>
<reference evidence="2 3" key="1">
    <citation type="journal article" date="2015" name="Nature">
        <title>rRNA introns, odd ribosomes, and small enigmatic genomes across a large radiation of phyla.</title>
        <authorList>
            <person name="Brown C.T."/>
            <person name="Hug L.A."/>
            <person name="Thomas B.C."/>
            <person name="Sharon I."/>
            <person name="Castelle C.J."/>
            <person name="Singh A."/>
            <person name="Wilkins M.J."/>
            <person name="Williams K.H."/>
            <person name="Banfield J.F."/>
        </authorList>
    </citation>
    <scope>NUCLEOTIDE SEQUENCE [LARGE SCALE GENOMIC DNA]</scope>
</reference>
<dbReference type="Proteomes" id="UP000034539">
    <property type="component" value="Unassembled WGS sequence"/>
</dbReference>
<keyword evidence="2" id="KW-0808">Transferase</keyword>
<evidence type="ECO:0000259" key="1">
    <source>
        <dbReference type="Pfam" id="PF00561"/>
    </source>
</evidence>
<dbReference type="InterPro" id="IPR029058">
    <property type="entry name" value="AB_hydrolase_fold"/>
</dbReference>
<dbReference type="InterPro" id="IPR050266">
    <property type="entry name" value="AB_hydrolase_sf"/>
</dbReference>
<comment type="caution">
    <text evidence="2">The sequence shown here is derived from an EMBL/GenBank/DDBJ whole genome shotgun (WGS) entry which is preliminary data.</text>
</comment>
<dbReference type="GO" id="GO:0016746">
    <property type="term" value="F:acyltransferase activity"/>
    <property type="evidence" value="ECO:0007669"/>
    <property type="project" value="UniProtKB-KW"/>
</dbReference>
<accession>A0A0G0PUU7</accession>
<dbReference type="PRINTS" id="PR00111">
    <property type="entry name" value="ABHYDROLASE"/>
</dbReference>
<evidence type="ECO:0000313" key="2">
    <source>
        <dbReference type="EMBL" id="KKR31949.1"/>
    </source>
</evidence>
<dbReference type="EMBL" id="LBXN01000056">
    <property type="protein sequence ID" value="KKR31949.1"/>
    <property type="molecule type" value="Genomic_DNA"/>
</dbReference>
<keyword evidence="2" id="KW-0012">Acyltransferase</keyword>
<keyword evidence="2" id="KW-0378">Hydrolase</keyword>
<dbReference type="AlphaFoldDB" id="A0A0G0PUU7"/>
<name>A0A0G0PUU7_9BACT</name>
<sequence length="280" mass="33053">MFKIHDHQITVDGTKIYYMKLGHGTPLIFIHGHRGDSRRILPILQRLAKFHTVYAPDMPGFGRSEELHHWHTIEGMVPYILGVVDHLGCEKFVLGGVSMGGTVAALVAQKIPDRIERLVLLGPLFDYHCIKIPRYMYTFVLFLIKIFHPNRPVMWAVNKFVRNDKLFTKLMTRKFPVEDRKPEIIRYELRQWKLMTMKVWAETVYSALRFQFKEKIPHEIPTILIFSEKDQFFDINKDIKGFRELFPNNEVHIMKNIEHVQKGPIRDKFLDKFGHIFAKI</sequence>
<dbReference type="GO" id="GO:0016787">
    <property type="term" value="F:hydrolase activity"/>
    <property type="evidence" value="ECO:0007669"/>
    <property type="project" value="UniProtKB-KW"/>
</dbReference>
<evidence type="ECO:0000313" key="3">
    <source>
        <dbReference type="Proteomes" id="UP000034539"/>
    </source>
</evidence>